<evidence type="ECO:0000313" key="2">
    <source>
        <dbReference type="Proteomes" id="UP000608154"/>
    </source>
</evidence>
<evidence type="ECO:0008006" key="3">
    <source>
        <dbReference type="Google" id="ProtNLM"/>
    </source>
</evidence>
<keyword evidence="2" id="KW-1185">Reference proteome</keyword>
<reference evidence="1" key="2">
    <citation type="submission" date="2020-09" db="EMBL/GenBank/DDBJ databases">
        <authorList>
            <person name="Sun Q."/>
            <person name="Zhou Y."/>
        </authorList>
    </citation>
    <scope>NUCLEOTIDE SEQUENCE</scope>
    <source>
        <strain evidence="1">CGMCC 1.15095</strain>
    </source>
</reference>
<evidence type="ECO:0000313" key="1">
    <source>
        <dbReference type="EMBL" id="GGB95767.1"/>
    </source>
</evidence>
<dbReference type="InterPro" id="IPR001451">
    <property type="entry name" value="Hexapep"/>
</dbReference>
<sequence length="112" mass="11674">MIGHRGGIANGCFVSAGAGGIHIGANFICGPNVNIVGQNYAHGEKDIHLEDVGIVSRGIRIGDNVWIGAGSTITDGAVIGNNTIVVANSLVNRRYPDDVILQGNPAKVIFRR</sequence>
<accession>A0A916TQY0</accession>
<gene>
    <name evidence="1" type="ORF">GCM10011494_12800</name>
</gene>
<dbReference type="CDD" id="cd04647">
    <property type="entry name" value="LbH_MAT_like"/>
    <property type="match status" value="1"/>
</dbReference>
<dbReference type="EMBL" id="BMHK01000006">
    <property type="protein sequence ID" value="GGB95767.1"/>
    <property type="molecule type" value="Genomic_DNA"/>
</dbReference>
<dbReference type="AlphaFoldDB" id="A0A916TQY0"/>
<reference evidence="1" key="1">
    <citation type="journal article" date="2014" name="Int. J. Syst. Evol. Microbiol.">
        <title>Complete genome sequence of Corynebacterium casei LMG S-19264T (=DSM 44701T), isolated from a smear-ripened cheese.</title>
        <authorList>
            <consortium name="US DOE Joint Genome Institute (JGI-PGF)"/>
            <person name="Walter F."/>
            <person name="Albersmeier A."/>
            <person name="Kalinowski J."/>
            <person name="Ruckert C."/>
        </authorList>
    </citation>
    <scope>NUCLEOTIDE SEQUENCE</scope>
    <source>
        <strain evidence="1">CGMCC 1.15095</strain>
    </source>
</reference>
<dbReference type="InterPro" id="IPR051159">
    <property type="entry name" value="Hexapeptide_acetyltransf"/>
</dbReference>
<protein>
    <recommendedName>
        <fullName evidence="3">Acyltransferase</fullName>
    </recommendedName>
</protein>
<dbReference type="InterPro" id="IPR011004">
    <property type="entry name" value="Trimer_LpxA-like_sf"/>
</dbReference>
<dbReference type="Proteomes" id="UP000608154">
    <property type="component" value="Unassembled WGS sequence"/>
</dbReference>
<dbReference type="Pfam" id="PF00132">
    <property type="entry name" value="Hexapep"/>
    <property type="match status" value="1"/>
</dbReference>
<dbReference type="Gene3D" id="2.160.10.10">
    <property type="entry name" value="Hexapeptide repeat proteins"/>
    <property type="match status" value="1"/>
</dbReference>
<proteinExistence type="predicted"/>
<dbReference type="SUPFAM" id="SSF51161">
    <property type="entry name" value="Trimeric LpxA-like enzymes"/>
    <property type="match status" value="1"/>
</dbReference>
<dbReference type="PANTHER" id="PTHR23416">
    <property type="entry name" value="SIALIC ACID SYNTHASE-RELATED"/>
    <property type="match status" value="1"/>
</dbReference>
<name>A0A916TQY0_9SPHN</name>
<organism evidence="1 2">
    <name type="scientific">Novosphingobium endophyticum</name>
    <dbReference type="NCBI Taxonomy" id="1955250"/>
    <lineage>
        <taxon>Bacteria</taxon>
        <taxon>Pseudomonadati</taxon>
        <taxon>Pseudomonadota</taxon>
        <taxon>Alphaproteobacteria</taxon>
        <taxon>Sphingomonadales</taxon>
        <taxon>Sphingomonadaceae</taxon>
        <taxon>Novosphingobium</taxon>
    </lineage>
</organism>
<comment type="caution">
    <text evidence="1">The sequence shown here is derived from an EMBL/GenBank/DDBJ whole genome shotgun (WGS) entry which is preliminary data.</text>
</comment>